<keyword evidence="6" id="KW-0137">Centromere</keyword>
<feature type="region of interest" description="Disordered" evidence="7">
    <location>
        <begin position="348"/>
        <end position="442"/>
    </location>
</feature>
<feature type="compositionally biased region" description="Low complexity" evidence="7">
    <location>
        <begin position="520"/>
        <end position="542"/>
    </location>
</feature>
<evidence type="ECO:0000256" key="7">
    <source>
        <dbReference type="SAM" id="MobiDB-lite"/>
    </source>
</evidence>
<reference evidence="8" key="1">
    <citation type="journal article" date="2021" name="Nat. Commun.">
        <title>Genetic determinants of endophytism in the Arabidopsis root mycobiome.</title>
        <authorList>
            <person name="Mesny F."/>
            <person name="Miyauchi S."/>
            <person name="Thiergart T."/>
            <person name="Pickel B."/>
            <person name="Atanasova L."/>
            <person name="Karlsson M."/>
            <person name="Huettel B."/>
            <person name="Barry K.W."/>
            <person name="Haridas S."/>
            <person name="Chen C."/>
            <person name="Bauer D."/>
            <person name="Andreopoulos W."/>
            <person name="Pangilinan J."/>
            <person name="LaButti K."/>
            <person name="Riley R."/>
            <person name="Lipzen A."/>
            <person name="Clum A."/>
            <person name="Drula E."/>
            <person name="Henrissat B."/>
            <person name="Kohler A."/>
            <person name="Grigoriev I.V."/>
            <person name="Martin F.M."/>
            <person name="Hacquard S."/>
        </authorList>
    </citation>
    <scope>NUCLEOTIDE SEQUENCE</scope>
    <source>
        <strain evidence="8">MPI-CAGE-CH-0230</strain>
    </source>
</reference>
<keyword evidence="9" id="KW-1185">Reference proteome</keyword>
<gene>
    <name evidence="8" type="ORF">B0I36DRAFT_319426</name>
</gene>
<dbReference type="InterPro" id="IPR025204">
    <property type="entry name" value="CENP-L"/>
</dbReference>
<dbReference type="PANTHER" id="PTHR31740:SF2">
    <property type="entry name" value="CENTROMERE PROTEIN L"/>
    <property type="match status" value="1"/>
</dbReference>
<dbReference type="EMBL" id="JAGTJQ010000003">
    <property type="protein sequence ID" value="KAH7035948.1"/>
    <property type="molecule type" value="Genomic_DNA"/>
</dbReference>
<evidence type="ECO:0000256" key="6">
    <source>
        <dbReference type="ARBA" id="ARBA00023328"/>
    </source>
</evidence>
<feature type="compositionally biased region" description="Polar residues" evidence="7">
    <location>
        <begin position="370"/>
        <end position="384"/>
    </location>
</feature>
<comment type="similarity">
    <text evidence="3">Belongs to the CENP-L/IML3 family.</text>
</comment>
<evidence type="ECO:0000256" key="5">
    <source>
        <dbReference type="ARBA" id="ARBA00023242"/>
    </source>
</evidence>
<protein>
    <submittedName>
        <fullName evidence="8">Kinetochore complex Sim4 subunit Fta1-domain-containing protein</fullName>
    </submittedName>
</protein>
<name>A0A9P8YCH0_9PEZI</name>
<feature type="region of interest" description="Disordered" evidence="7">
    <location>
        <begin position="513"/>
        <end position="542"/>
    </location>
</feature>
<dbReference type="GeneID" id="70182959"/>
<proteinExistence type="inferred from homology"/>
<evidence type="ECO:0000313" key="8">
    <source>
        <dbReference type="EMBL" id="KAH7035948.1"/>
    </source>
</evidence>
<evidence type="ECO:0000256" key="3">
    <source>
        <dbReference type="ARBA" id="ARBA00011060"/>
    </source>
</evidence>
<keyword evidence="5" id="KW-0539">Nucleus</keyword>
<organism evidence="8 9">
    <name type="scientific">Microdochium trichocladiopsis</name>
    <dbReference type="NCBI Taxonomy" id="1682393"/>
    <lineage>
        <taxon>Eukaryota</taxon>
        <taxon>Fungi</taxon>
        <taxon>Dikarya</taxon>
        <taxon>Ascomycota</taxon>
        <taxon>Pezizomycotina</taxon>
        <taxon>Sordariomycetes</taxon>
        <taxon>Xylariomycetidae</taxon>
        <taxon>Xylariales</taxon>
        <taxon>Microdochiaceae</taxon>
        <taxon>Microdochium</taxon>
    </lineage>
</organism>
<accession>A0A9P8YCH0</accession>
<feature type="region of interest" description="Disordered" evidence="7">
    <location>
        <begin position="123"/>
        <end position="155"/>
    </location>
</feature>
<evidence type="ECO:0000256" key="4">
    <source>
        <dbReference type="ARBA" id="ARBA00022454"/>
    </source>
</evidence>
<dbReference type="Pfam" id="PF13092">
    <property type="entry name" value="CENP-L"/>
    <property type="match status" value="1"/>
</dbReference>
<dbReference type="AlphaFoldDB" id="A0A9P8YCH0"/>
<dbReference type="GO" id="GO:0005634">
    <property type="term" value="C:nucleus"/>
    <property type="evidence" value="ECO:0007669"/>
    <property type="project" value="UniProtKB-SubCell"/>
</dbReference>
<dbReference type="RefSeq" id="XP_046016041.1">
    <property type="nucleotide sequence ID" value="XM_046153413.1"/>
</dbReference>
<dbReference type="OrthoDB" id="8864979at2759"/>
<evidence type="ECO:0000256" key="1">
    <source>
        <dbReference type="ARBA" id="ARBA00004123"/>
    </source>
</evidence>
<sequence length="562" mass="59961">MPPRKRRAAPTQPEPEQEASPQASDGSDQEDDFGPDGAPRKSMPFFNVTYTTHRASPLHVGSEPLSAARLQTLSRRLRDTLVGDVVRGVQVGLAGGDDGSLGRAGILESVEWRWVKWGDLIGSPDDDDDDDDEHGHAREGSLDLGAGGSGTSGRASRKSRKALCLELKYENAYFTASLLPSIYTDQSPRALAWDTTGTAAHDATTTSKAFVHLPLLLLRMPAPLRSVVSDFLAGTFDCRISSLHLGTRSLVHMWESWLTTSRIGKGGAKVTKDVVLTLGFHLEQPDDITARTTDPSATDSIDAMHIDAKDTTSQQPPPQGLKSIDIILPAPHVARFLRAGRRIQRSNVQAHGLAATGKRKRGAKPAPSVFSHNTGGTDPTTTSAEHQDRLARLRRKLAGGKSEEGWSWRSAQQTTRKDDDDDEDNDTPTDQPKSQQQQQQPFTEAVAAYLSTHLALDMFHPAVRIIKIACGGFVAAESGRLKVFEPLSSSPSSSLGGRAAERLVADLARKAASGGGGSVVGADGTTTEGGKDGQGQQQGPWSQAALRIAELAAAATSTGNVT</sequence>
<dbReference type="GO" id="GO:0000775">
    <property type="term" value="C:chromosome, centromeric region"/>
    <property type="evidence" value="ECO:0007669"/>
    <property type="project" value="UniProtKB-SubCell"/>
</dbReference>
<evidence type="ECO:0000313" key="9">
    <source>
        <dbReference type="Proteomes" id="UP000756346"/>
    </source>
</evidence>
<comment type="caution">
    <text evidence="8">The sequence shown here is derived from an EMBL/GenBank/DDBJ whole genome shotgun (WGS) entry which is preliminary data.</text>
</comment>
<evidence type="ECO:0000256" key="2">
    <source>
        <dbReference type="ARBA" id="ARBA00004584"/>
    </source>
</evidence>
<dbReference type="PANTHER" id="PTHR31740">
    <property type="entry name" value="CENTROMERE PROTEIN L"/>
    <property type="match status" value="1"/>
</dbReference>
<feature type="region of interest" description="Disordered" evidence="7">
    <location>
        <begin position="1"/>
        <end position="44"/>
    </location>
</feature>
<keyword evidence="4" id="KW-0158">Chromosome</keyword>
<dbReference type="Proteomes" id="UP000756346">
    <property type="component" value="Unassembled WGS sequence"/>
</dbReference>
<comment type="subcellular location">
    <subcellularLocation>
        <location evidence="2">Chromosome</location>
        <location evidence="2">Centromere</location>
    </subcellularLocation>
    <subcellularLocation>
        <location evidence="1">Nucleus</location>
    </subcellularLocation>
</comment>